<dbReference type="Proteomes" id="UP001458880">
    <property type="component" value="Unassembled WGS sequence"/>
</dbReference>
<dbReference type="AlphaFoldDB" id="A0AAW1JDY3"/>
<evidence type="ECO:0000313" key="2">
    <source>
        <dbReference type="Proteomes" id="UP001458880"/>
    </source>
</evidence>
<reference evidence="1 2" key="1">
    <citation type="journal article" date="2024" name="BMC Genomics">
        <title>De novo assembly and annotation of Popillia japonica's genome with initial clues to its potential as an invasive pest.</title>
        <authorList>
            <person name="Cucini C."/>
            <person name="Boschi S."/>
            <person name="Funari R."/>
            <person name="Cardaioli E."/>
            <person name="Iannotti N."/>
            <person name="Marturano G."/>
            <person name="Paoli F."/>
            <person name="Bruttini M."/>
            <person name="Carapelli A."/>
            <person name="Frati F."/>
            <person name="Nardi F."/>
        </authorList>
    </citation>
    <scope>NUCLEOTIDE SEQUENCE [LARGE SCALE GENOMIC DNA]</scope>
    <source>
        <strain evidence="1">DMR45628</strain>
    </source>
</reference>
<organism evidence="1 2">
    <name type="scientific">Popillia japonica</name>
    <name type="common">Japanese beetle</name>
    <dbReference type="NCBI Taxonomy" id="7064"/>
    <lineage>
        <taxon>Eukaryota</taxon>
        <taxon>Metazoa</taxon>
        <taxon>Ecdysozoa</taxon>
        <taxon>Arthropoda</taxon>
        <taxon>Hexapoda</taxon>
        <taxon>Insecta</taxon>
        <taxon>Pterygota</taxon>
        <taxon>Neoptera</taxon>
        <taxon>Endopterygota</taxon>
        <taxon>Coleoptera</taxon>
        <taxon>Polyphaga</taxon>
        <taxon>Scarabaeiformia</taxon>
        <taxon>Scarabaeidae</taxon>
        <taxon>Rutelinae</taxon>
        <taxon>Popillia</taxon>
    </lineage>
</organism>
<gene>
    <name evidence="1" type="ORF">QE152_g30691</name>
</gene>
<accession>A0AAW1JDY3</accession>
<dbReference type="EMBL" id="JASPKY010000416">
    <property type="protein sequence ID" value="KAK9701324.1"/>
    <property type="molecule type" value="Genomic_DNA"/>
</dbReference>
<keyword evidence="2" id="KW-1185">Reference proteome</keyword>
<comment type="caution">
    <text evidence="1">The sequence shown here is derived from an EMBL/GenBank/DDBJ whole genome shotgun (WGS) entry which is preliminary data.</text>
</comment>
<evidence type="ECO:0000313" key="1">
    <source>
        <dbReference type="EMBL" id="KAK9701324.1"/>
    </source>
</evidence>
<name>A0AAW1JDY3_POPJA</name>
<sequence length="142" mass="16793">MSDTFSLPTSPSNVRYDKLLSDIEFILNSVEVTERDILRSNFVYYITEYMKSNEKSDTNCKLVGDVRKFLREHSNVIISRTDKTNSTVCMYVDEYNHKMLELLQDVDVYKILKNDPTTTYERKSNQFIKELKNLRMSMSTKF</sequence>
<proteinExistence type="predicted"/>
<protein>
    <submittedName>
        <fullName evidence="1">Uncharacterized protein</fullName>
    </submittedName>
</protein>